<reference evidence="1" key="1">
    <citation type="journal article" date="2015" name="Nature">
        <title>Complex archaea that bridge the gap between prokaryotes and eukaryotes.</title>
        <authorList>
            <person name="Spang A."/>
            <person name="Saw J.H."/>
            <person name="Jorgensen S.L."/>
            <person name="Zaremba-Niedzwiedzka K."/>
            <person name="Martijn J."/>
            <person name="Lind A.E."/>
            <person name="van Eijk R."/>
            <person name="Schleper C."/>
            <person name="Guy L."/>
            <person name="Ettema T.J."/>
        </authorList>
    </citation>
    <scope>NUCLEOTIDE SEQUENCE</scope>
</reference>
<evidence type="ECO:0008006" key="2">
    <source>
        <dbReference type="Google" id="ProtNLM"/>
    </source>
</evidence>
<dbReference type="Pfam" id="PF03352">
    <property type="entry name" value="Adenine_glyco"/>
    <property type="match status" value="1"/>
</dbReference>
<dbReference type="GO" id="GO:0008725">
    <property type="term" value="F:DNA-3-methyladenine glycosylase activity"/>
    <property type="evidence" value="ECO:0007669"/>
    <property type="project" value="InterPro"/>
</dbReference>
<sequence>MYQKVVPPRKKPKNDKGYFEILSKAVFNAGFSYQVVRNKWKGTMEVFHEFEPEIISKWTNNEILIALSSPKIIRNSRKVIAIVSNAKVFLKLIGKHGSFENYLNSFRDNSYEEKQKVLSKQFKWLGPSGAHFFLWSIGENAPPCEQEVKLN</sequence>
<dbReference type="InterPro" id="IPR005019">
    <property type="entry name" value="Adenine_glyco"/>
</dbReference>
<dbReference type="EMBL" id="LAZR01008918">
    <property type="protein sequence ID" value="KKM75760.1"/>
    <property type="molecule type" value="Genomic_DNA"/>
</dbReference>
<organism evidence="1">
    <name type="scientific">marine sediment metagenome</name>
    <dbReference type="NCBI Taxonomy" id="412755"/>
    <lineage>
        <taxon>unclassified sequences</taxon>
        <taxon>metagenomes</taxon>
        <taxon>ecological metagenomes</taxon>
    </lineage>
</organism>
<dbReference type="PANTHER" id="PTHR30037:SF4">
    <property type="entry name" value="DNA-3-METHYLADENINE GLYCOSYLASE I"/>
    <property type="match status" value="1"/>
</dbReference>
<proteinExistence type="predicted"/>
<comment type="caution">
    <text evidence="1">The sequence shown here is derived from an EMBL/GenBank/DDBJ whole genome shotgun (WGS) entry which is preliminary data.</text>
</comment>
<dbReference type="GO" id="GO:0006284">
    <property type="term" value="P:base-excision repair"/>
    <property type="evidence" value="ECO:0007669"/>
    <property type="project" value="InterPro"/>
</dbReference>
<gene>
    <name evidence="1" type="ORF">LCGC14_1386970</name>
</gene>
<evidence type="ECO:0000313" key="1">
    <source>
        <dbReference type="EMBL" id="KKM75760.1"/>
    </source>
</evidence>
<dbReference type="SUPFAM" id="SSF48150">
    <property type="entry name" value="DNA-glycosylase"/>
    <property type="match status" value="1"/>
</dbReference>
<dbReference type="Gene3D" id="1.10.340.30">
    <property type="entry name" value="Hypothetical protein, domain 2"/>
    <property type="match status" value="1"/>
</dbReference>
<dbReference type="InterPro" id="IPR052891">
    <property type="entry name" value="DNA-3mA_glycosylase"/>
</dbReference>
<protein>
    <recommendedName>
        <fullName evidence="2">DNA-3-methyladenine glycosylase I</fullName>
    </recommendedName>
</protein>
<accession>A0A0F9MGM2</accession>
<name>A0A0F9MGM2_9ZZZZ</name>
<dbReference type="InterPro" id="IPR011257">
    <property type="entry name" value="DNA_glycosylase"/>
</dbReference>
<dbReference type="AlphaFoldDB" id="A0A0F9MGM2"/>
<dbReference type="PANTHER" id="PTHR30037">
    <property type="entry name" value="DNA-3-METHYLADENINE GLYCOSYLASE 1"/>
    <property type="match status" value="1"/>
</dbReference>